<gene>
    <name evidence="3" type="ORF">ENJ12_05775</name>
</gene>
<dbReference type="Proteomes" id="UP000886339">
    <property type="component" value="Unassembled WGS sequence"/>
</dbReference>
<dbReference type="PANTHER" id="PTHR43031:SF16">
    <property type="entry name" value="OXIDOREDUCTASE"/>
    <property type="match status" value="1"/>
</dbReference>
<accession>A0A831WF91</accession>
<protein>
    <submittedName>
        <fullName evidence="3">Rhodanese-like domain-containing protein</fullName>
    </submittedName>
</protein>
<sequence length="141" mass="16003">MKALILGAMLVLSSQVLAENEPALDAIQEYLEFAEYSDGAIMPEQLASIDSKDILYVDARNAERYNAGHIPGAINIEWRQILERRDEIPKDKSVVLYCDTGLSSSRAYFILRLAGRENIKVLRGGYLMWKEHRRRSMKAGD</sequence>
<dbReference type="SUPFAM" id="SSF52821">
    <property type="entry name" value="Rhodanese/Cell cycle control phosphatase"/>
    <property type="match status" value="1"/>
</dbReference>
<organism evidence="3">
    <name type="scientific">Thiolapillus brandeum</name>
    <dbReference type="NCBI Taxonomy" id="1076588"/>
    <lineage>
        <taxon>Bacteria</taxon>
        <taxon>Pseudomonadati</taxon>
        <taxon>Pseudomonadota</taxon>
        <taxon>Gammaproteobacteria</taxon>
        <taxon>Chromatiales</taxon>
        <taxon>Sedimenticolaceae</taxon>
        <taxon>Thiolapillus</taxon>
    </lineage>
</organism>
<dbReference type="PANTHER" id="PTHR43031">
    <property type="entry name" value="FAD-DEPENDENT OXIDOREDUCTASE"/>
    <property type="match status" value="1"/>
</dbReference>
<reference evidence="3" key="1">
    <citation type="journal article" date="2020" name="mSystems">
        <title>Genome- and Community-Level Interaction Insights into Carbon Utilization and Element Cycling Functions of Hydrothermarchaeota in Hydrothermal Sediment.</title>
        <authorList>
            <person name="Zhou Z."/>
            <person name="Liu Y."/>
            <person name="Xu W."/>
            <person name="Pan J."/>
            <person name="Luo Z.H."/>
            <person name="Li M."/>
        </authorList>
    </citation>
    <scope>NUCLEOTIDE SEQUENCE [LARGE SCALE GENOMIC DNA]</scope>
    <source>
        <strain evidence="3">HyVt-458</strain>
    </source>
</reference>
<dbReference type="Pfam" id="PF00581">
    <property type="entry name" value="Rhodanese"/>
    <property type="match status" value="1"/>
</dbReference>
<dbReference type="AlphaFoldDB" id="A0A831WF91"/>
<dbReference type="InterPro" id="IPR036873">
    <property type="entry name" value="Rhodanese-like_dom_sf"/>
</dbReference>
<dbReference type="InterPro" id="IPR050229">
    <property type="entry name" value="GlpE_sulfurtransferase"/>
</dbReference>
<dbReference type="GO" id="GO:0004792">
    <property type="term" value="F:thiosulfate-cyanide sulfurtransferase activity"/>
    <property type="evidence" value="ECO:0007669"/>
    <property type="project" value="InterPro"/>
</dbReference>
<evidence type="ECO:0000313" key="3">
    <source>
        <dbReference type="EMBL" id="HEC06336.1"/>
    </source>
</evidence>
<dbReference type="EMBL" id="DRLF01000205">
    <property type="protein sequence ID" value="HEC06336.1"/>
    <property type="molecule type" value="Genomic_DNA"/>
</dbReference>
<feature type="chain" id="PRO_5032923277" evidence="1">
    <location>
        <begin position="19"/>
        <end position="141"/>
    </location>
</feature>
<feature type="domain" description="Rhodanese" evidence="2">
    <location>
        <begin position="50"/>
        <end position="138"/>
    </location>
</feature>
<evidence type="ECO:0000259" key="2">
    <source>
        <dbReference type="PROSITE" id="PS50206"/>
    </source>
</evidence>
<dbReference type="PROSITE" id="PS00380">
    <property type="entry name" value="RHODANESE_1"/>
    <property type="match status" value="1"/>
</dbReference>
<dbReference type="CDD" id="cd00158">
    <property type="entry name" value="RHOD"/>
    <property type="match status" value="1"/>
</dbReference>
<dbReference type="PROSITE" id="PS50206">
    <property type="entry name" value="RHODANESE_3"/>
    <property type="match status" value="1"/>
</dbReference>
<dbReference type="SMART" id="SM00450">
    <property type="entry name" value="RHOD"/>
    <property type="match status" value="1"/>
</dbReference>
<name>A0A831WF91_9GAMM</name>
<proteinExistence type="predicted"/>
<dbReference type="InterPro" id="IPR001307">
    <property type="entry name" value="Thiosulphate_STrfase_CS"/>
</dbReference>
<keyword evidence="1" id="KW-0732">Signal</keyword>
<evidence type="ECO:0000256" key="1">
    <source>
        <dbReference type="SAM" id="SignalP"/>
    </source>
</evidence>
<comment type="caution">
    <text evidence="3">The sequence shown here is derived from an EMBL/GenBank/DDBJ whole genome shotgun (WGS) entry which is preliminary data.</text>
</comment>
<feature type="signal peptide" evidence="1">
    <location>
        <begin position="1"/>
        <end position="18"/>
    </location>
</feature>
<dbReference type="Gene3D" id="3.40.250.10">
    <property type="entry name" value="Rhodanese-like domain"/>
    <property type="match status" value="1"/>
</dbReference>
<dbReference type="InterPro" id="IPR001763">
    <property type="entry name" value="Rhodanese-like_dom"/>
</dbReference>